<dbReference type="VEuPathDB" id="FungiDB:BD410DRAFT_847125"/>
<reference evidence="2 3" key="1">
    <citation type="submission" date="2018-06" db="EMBL/GenBank/DDBJ databases">
        <title>A transcriptomic atlas of mushroom development highlights an independent origin of complex multicellularity.</title>
        <authorList>
            <consortium name="DOE Joint Genome Institute"/>
            <person name="Krizsan K."/>
            <person name="Almasi E."/>
            <person name="Merenyi Z."/>
            <person name="Sahu N."/>
            <person name="Viragh M."/>
            <person name="Koszo T."/>
            <person name="Mondo S."/>
            <person name="Kiss B."/>
            <person name="Balint B."/>
            <person name="Kues U."/>
            <person name="Barry K."/>
            <person name="Hegedus J.C."/>
            <person name="Henrissat B."/>
            <person name="Johnson J."/>
            <person name="Lipzen A."/>
            <person name="Ohm R."/>
            <person name="Nagy I."/>
            <person name="Pangilinan J."/>
            <person name="Yan J."/>
            <person name="Xiong Y."/>
            <person name="Grigoriev I.V."/>
            <person name="Hibbett D.S."/>
            <person name="Nagy L.G."/>
        </authorList>
    </citation>
    <scope>NUCLEOTIDE SEQUENCE [LARGE SCALE GENOMIC DNA]</scope>
    <source>
        <strain evidence="2 3">SZMC22713</strain>
    </source>
</reference>
<protein>
    <submittedName>
        <fullName evidence="2">Uncharacterized protein</fullName>
    </submittedName>
</protein>
<keyword evidence="3" id="KW-1185">Reference proteome</keyword>
<feature type="compositionally biased region" description="Basic residues" evidence="1">
    <location>
        <begin position="11"/>
        <end position="22"/>
    </location>
</feature>
<dbReference type="AlphaFoldDB" id="A0A4Y7PEM4"/>
<dbReference type="OrthoDB" id="2690723at2759"/>
<evidence type="ECO:0000256" key="1">
    <source>
        <dbReference type="SAM" id="MobiDB-lite"/>
    </source>
</evidence>
<name>A0A4Y7PEM4_9AGAM</name>
<gene>
    <name evidence="2" type="ORF">BD410DRAFT_847125</name>
</gene>
<feature type="region of interest" description="Disordered" evidence="1">
    <location>
        <begin position="1"/>
        <end position="35"/>
    </location>
</feature>
<evidence type="ECO:0000313" key="3">
    <source>
        <dbReference type="Proteomes" id="UP000294933"/>
    </source>
</evidence>
<proteinExistence type="predicted"/>
<dbReference type="Proteomes" id="UP000294933">
    <property type="component" value="Unassembled WGS sequence"/>
</dbReference>
<accession>A0A4Y7PEM4</accession>
<dbReference type="EMBL" id="ML170775">
    <property type="protein sequence ID" value="TDL13272.1"/>
    <property type="molecule type" value="Genomic_DNA"/>
</dbReference>
<feature type="non-terminal residue" evidence="2">
    <location>
        <position position="1"/>
    </location>
</feature>
<organism evidence="2 3">
    <name type="scientific">Rickenella mellea</name>
    <dbReference type="NCBI Taxonomy" id="50990"/>
    <lineage>
        <taxon>Eukaryota</taxon>
        <taxon>Fungi</taxon>
        <taxon>Dikarya</taxon>
        <taxon>Basidiomycota</taxon>
        <taxon>Agaricomycotina</taxon>
        <taxon>Agaricomycetes</taxon>
        <taxon>Hymenochaetales</taxon>
        <taxon>Rickenellaceae</taxon>
        <taxon>Rickenella</taxon>
    </lineage>
</organism>
<sequence length="488" mass="54910">GGAATGAKEKKEKKKPAKRKPKAAPLKEGGDYHLDSGNADLDAELDSLASTMLLGYGDLPIDDGDILRFGRWNSRPLVDAQVDKLVQSFTKDGLRKWKEPIRVLVKKSWLPDDVTLSEKLQKGLTPSVRIDESILGSEKLIACSGQHRCAAVKKLRGYWEEKKTMYLDELDDRLKEQKLDKSNPGTKQHVLERGTVGLQGVRGSLAECRAQIAALRSWPIEFYDQEALIGHPKADQIGRHLSRNDVLFKYTETPTEGFIVALDSLRGMDPESAEFPAALETARKMISNGTISRMCYCAELTSFLAHLNCIPGFLWRSCLNANFLQANFYNTSGAMLAHFIGKSLTLMEKVVTGDGMAKYHTALGYYTDTVIDELDTVYVKHMKKYLWRDGMDGKHYETFNSQFQIYRKEIIPILCKMLESEPSMPQVDAILPVNIAQDYLPIMVTHSYITDLCSLWREVEPAAKEVSMLLDTQYASTYIYISSDRQVV</sequence>
<evidence type="ECO:0000313" key="2">
    <source>
        <dbReference type="EMBL" id="TDL13272.1"/>
    </source>
</evidence>